<gene>
    <name evidence="1" type="ORF">ENM46_02355</name>
</gene>
<name>A0A7C5YDQ2_9BACT</name>
<accession>A0A7C5YDQ2</accession>
<organism evidence="1">
    <name type="scientific">Fervidobacterium nodosum</name>
    <dbReference type="NCBI Taxonomy" id="2424"/>
    <lineage>
        <taxon>Bacteria</taxon>
        <taxon>Thermotogati</taxon>
        <taxon>Thermotogota</taxon>
        <taxon>Thermotogae</taxon>
        <taxon>Thermotogales</taxon>
        <taxon>Fervidobacteriaceae</taxon>
        <taxon>Fervidobacterium</taxon>
    </lineage>
</organism>
<dbReference type="EMBL" id="DRXW01000156">
    <property type="protein sequence ID" value="HHR33770.1"/>
    <property type="molecule type" value="Genomic_DNA"/>
</dbReference>
<protein>
    <submittedName>
        <fullName evidence="1">Uncharacterized protein</fullName>
    </submittedName>
</protein>
<proteinExistence type="predicted"/>
<comment type="caution">
    <text evidence="1">The sequence shown here is derived from an EMBL/GenBank/DDBJ whole genome shotgun (WGS) entry which is preliminary data.</text>
</comment>
<sequence>MTQQEGETLANNKNHDCIRCGEPAKIVQNVYIDGAVKKVSYCKKCFVEMLNFESERYVKIGVKTIVNHMNLVQETPVKDGTFEKSFEDIYSVLPSTVQLSMFKHDTSSYRNVSMDIKKRRLVLLSHRLKKALRKENYKKALKIKRMMDEINETLKQQPW</sequence>
<evidence type="ECO:0000313" key="1">
    <source>
        <dbReference type="EMBL" id="HHR33770.1"/>
    </source>
</evidence>
<reference evidence="1" key="1">
    <citation type="journal article" date="2020" name="mSystems">
        <title>Genome- and Community-Level Interaction Insights into Carbon Utilization and Element Cycling Functions of Hydrothermarchaeota in Hydrothermal Sediment.</title>
        <authorList>
            <person name="Zhou Z."/>
            <person name="Liu Y."/>
            <person name="Xu W."/>
            <person name="Pan J."/>
            <person name="Luo Z.H."/>
            <person name="Li M."/>
        </authorList>
    </citation>
    <scope>NUCLEOTIDE SEQUENCE [LARGE SCALE GENOMIC DNA]</scope>
    <source>
        <strain evidence="1">SpSt-1088</strain>
    </source>
</reference>
<dbReference type="AlphaFoldDB" id="A0A7C5YDQ2"/>